<dbReference type="EMBL" id="JAUBDH010000003">
    <property type="protein sequence ID" value="MDW0109701.1"/>
    <property type="molecule type" value="Genomic_DNA"/>
</dbReference>
<gene>
    <name evidence="6 9" type="primary">arsC</name>
    <name evidence="9" type="ORF">QT716_06485</name>
</gene>
<feature type="disulfide bond" description="Redox-active; alternate" evidence="6">
    <location>
        <begin position="82"/>
        <end position="89"/>
    </location>
</feature>
<evidence type="ECO:0000256" key="5">
    <source>
        <dbReference type="ARBA" id="ARBA00023284"/>
    </source>
</evidence>
<dbReference type="NCBIfam" id="TIGR02691">
    <property type="entry name" value="arsC_pI258_fam"/>
    <property type="match status" value="1"/>
</dbReference>
<name>A0ABU4FY98_9BACL</name>
<keyword evidence="3 6" id="KW-0560">Oxidoreductase</keyword>
<evidence type="ECO:0000259" key="8">
    <source>
        <dbReference type="SMART" id="SM00226"/>
    </source>
</evidence>
<dbReference type="SMART" id="SM00226">
    <property type="entry name" value="LMWPc"/>
    <property type="match status" value="1"/>
</dbReference>
<feature type="active site" description="Nucleophile" evidence="6">
    <location>
        <position position="82"/>
    </location>
</feature>
<organism evidence="9 10">
    <name type="scientific">Sporosarcina aquimarina</name>
    <dbReference type="NCBI Taxonomy" id="114975"/>
    <lineage>
        <taxon>Bacteria</taxon>
        <taxon>Bacillati</taxon>
        <taxon>Bacillota</taxon>
        <taxon>Bacilli</taxon>
        <taxon>Bacillales</taxon>
        <taxon>Caryophanaceae</taxon>
        <taxon>Sporosarcina</taxon>
    </lineage>
</organism>
<dbReference type="InterPro" id="IPR014064">
    <property type="entry name" value="Arsenate_reductase_ArsC"/>
</dbReference>
<dbReference type="RefSeq" id="WP_317935247.1">
    <property type="nucleotide sequence ID" value="NZ_JAUBDH010000003.1"/>
</dbReference>
<comment type="caution">
    <text evidence="9">The sequence shown here is derived from an EMBL/GenBank/DDBJ whole genome shotgun (WGS) entry which is preliminary data.</text>
</comment>
<keyword evidence="2 6" id="KW-0059">Arsenical resistance</keyword>
<dbReference type="Gene3D" id="3.40.50.2300">
    <property type="match status" value="1"/>
</dbReference>
<evidence type="ECO:0000313" key="10">
    <source>
        <dbReference type="Proteomes" id="UP001280629"/>
    </source>
</evidence>
<evidence type="ECO:0000313" key="9">
    <source>
        <dbReference type="EMBL" id="MDW0109701.1"/>
    </source>
</evidence>
<keyword evidence="10" id="KW-1185">Reference proteome</keyword>
<dbReference type="NCBIfam" id="NF010053">
    <property type="entry name" value="PRK13530.1"/>
    <property type="match status" value="1"/>
</dbReference>
<comment type="function">
    <text evidence="6">Catalyzes the reduction of arsenate [As(V)] to arsenite [As(III)].</text>
</comment>
<proteinExistence type="inferred from homology"/>
<dbReference type="CDD" id="cd16345">
    <property type="entry name" value="LMWP_ArsC"/>
    <property type="match status" value="1"/>
</dbReference>
<dbReference type="SUPFAM" id="SSF52788">
    <property type="entry name" value="Phosphotyrosine protein phosphatases I"/>
    <property type="match status" value="1"/>
</dbReference>
<accession>A0ABU4FY98</accession>
<sequence length="139" mass="15469">MDKKTIYFLCTGNSCRSQMAEGWGKKILGDEWRVLSAEIESHGVNPNAIAAMKEVGIDISNQTSDKFDRDILNSADFIVTLCGDAADSCPTTPPQIRRAHWGFEDPAKATGSETEKWAVFQRIRDEIGQRIEQFSKTGN</sequence>
<feature type="domain" description="Phosphotyrosine protein phosphatase I" evidence="8">
    <location>
        <begin position="4"/>
        <end position="137"/>
    </location>
</feature>
<evidence type="ECO:0000256" key="1">
    <source>
        <dbReference type="ARBA" id="ARBA00022490"/>
    </source>
</evidence>
<keyword evidence="1 6" id="KW-0963">Cytoplasm</keyword>
<dbReference type="Pfam" id="PF01451">
    <property type="entry name" value="LMWPc"/>
    <property type="match status" value="1"/>
</dbReference>
<comment type="similarity">
    <text evidence="6">Belongs to the low molecular weight phosphotyrosine protein phosphatase family. Thioredoxin-coupled ArsC subfamily.</text>
</comment>
<evidence type="ECO:0000256" key="2">
    <source>
        <dbReference type="ARBA" id="ARBA00022849"/>
    </source>
</evidence>
<keyword evidence="5 6" id="KW-0676">Redox-active center</keyword>
<dbReference type="InterPro" id="IPR023485">
    <property type="entry name" value="Ptyr_pPase"/>
</dbReference>
<evidence type="ECO:0000256" key="7">
    <source>
        <dbReference type="NCBIfam" id="TIGR02691"/>
    </source>
</evidence>
<dbReference type="Proteomes" id="UP001280629">
    <property type="component" value="Unassembled WGS sequence"/>
</dbReference>
<comment type="catalytic activity">
    <reaction evidence="6">
        <text>arsenate + [thioredoxin]-dithiol + H(+) = arsenite + [thioredoxin]-disulfide + H2O</text>
        <dbReference type="Rhea" id="RHEA:43848"/>
        <dbReference type="Rhea" id="RHEA-COMP:10698"/>
        <dbReference type="Rhea" id="RHEA-COMP:10700"/>
        <dbReference type="ChEBI" id="CHEBI:15377"/>
        <dbReference type="ChEBI" id="CHEBI:15378"/>
        <dbReference type="ChEBI" id="CHEBI:29242"/>
        <dbReference type="ChEBI" id="CHEBI:29950"/>
        <dbReference type="ChEBI" id="CHEBI:48597"/>
        <dbReference type="ChEBI" id="CHEBI:50058"/>
        <dbReference type="EC" id="1.20.4.4"/>
    </reaction>
</comment>
<dbReference type="HAMAP" id="MF_01624">
    <property type="entry name" value="Arsenate_reduct"/>
    <property type="match status" value="1"/>
</dbReference>
<protein>
    <recommendedName>
        <fullName evidence="6 7">Arsenate reductase</fullName>
        <ecNumber evidence="6 7">1.20.4.4</ecNumber>
    </recommendedName>
</protein>
<dbReference type="EC" id="1.20.4.4" evidence="6 7"/>
<reference evidence="9 10" key="1">
    <citation type="submission" date="2023-06" db="EMBL/GenBank/DDBJ databases">
        <title>Sporosarcina sp. nov., isolated from Korean traditional fermented seafood 'Jeotgal'.</title>
        <authorList>
            <person name="Yang A.-I."/>
            <person name="Shin N.-R."/>
        </authorList>
    </citation>
    <scope>NUCLEOTIDE SEQUENCE [LARGE SCALE GENOMIC DNA]</scope>
    <source>
        <strain evidence="9 10">KCTC3840</strain>
    </source>
</reference>
<feature type="active site" description="Nucleophile" evidence="6">
    <location>
        <position position="89"/>
    </location>
</feature>
<evidence type="ECO:0000256" key="4">
    <source>
        <dbReference type="ARBA" id="ARBA00023157"/>
    </source>
</evidence>
<comment type="subcellular location">
    <subcellularLocation>
        <location evidence="6">Cytoplasm</location>
    </subcellularLocation>
</comment>
<evidence type="ECO:0000256" key="6">
    <source>
        <dbReference type="HAMAP-Rule" id="MF_01624"/>
    </source>
</evidence>
<dbReference type="GO" id="GO:0030612">
    <property type="term" value="F:arsenate reductase (thioredoxin) activity"/>
    <property type="evidence" value="ECO:0007669"/>
    <property type="project" value="UniProtKB-EC"/>
</dbReference>
<dbReference type="PANTHER" id="PTHR43428:SF1">
    <property type="entry name" value="ARSENATE REDUCTASE"/>
    <property type="match status" value="1"/>
</dbReference>
<dbReference type="InterPro" id="IPR036196">
    <property type="entry name" value="Ptyr_pPase_sf"/>
</dbReference>
<feature type="disulfide bond" description="Redox-active; alternate" evidence="6">
    <location>
        <begin position="10"/>
        <end position="82"/>
    </location>
</feature>
<dbReference type="PANTHER" id="PTHR43428">
    <property type="entry name" value="ARSENATE REDUCTASE"/>
    <property type="match status" value="1"/>
</dbReference>
<evidence type="ECO:0000256" key="3">
    <source>
        <dbReference type="ARBA" id="ARBA00023002"/>
    </source>
</evidence>
<keyword evidence="4 6" id="KW-1015">Disulfide bond</keyword>
<feature type="active site" description="Nucleophile" evidence="6">
    <location>
        <position position="10"/>
    </location>
</feature>